<feature type="transmembrane region" description="Helical" evidence="2">
    <location>
        <begin position="23"/>
        <end position="43"/>
    </location>
</feature>
<dbReference type="AlphaFoldDB" id="A0A844Z7G9"/>
<dbReference type="OrthoDB" id="7597031at2"/>
<name>A0A844Z7G9_9SPHN</name>
<dbReference type="InterPro" id="IPR021730">
    <property type="entry name" value="YdbH"/>
</dbReference>
<dbReference type="RefSeq" id="WP_160614165.1">
    <property type="nucleotide sequence ID" value="NZ_JAUFQM010000001.1"/>
</dbReference>
<keyword evidence="2" id="KW-1133">Transmembrane helix</keyword>
<dbReference type="Proteomes" id="UP000460290">
    <property type="component" value="Unassembled WGS sequence"/>
</dbReference>
<feature type="compositionally biased region" description="Pro residues" evidence="1">
    <location>
        <begin position="1050"/>
        <end position="1059"/>
    </location>
</feature>
<evidence type="ECO:0000256" key="1">
    <source>
        <dbReference type="SAM" id="MobiDB-lite"/>
    </source>
</evidence>
<dbReference type="Pfam" id="PF11739">
    <property type="entry name" value="YdbH-like"/>
    <property type="match status" value="1"/>
</dbReference>
<evidence type="ECO:0000313" key="4">
    <source>
        <dbReference type="Proteomes" id="UP000460290"/>
    </source>
</evidence>
<proteinExistence type="predicted"/>
<accession>A0A844Z7G9</accession>
<evidence type="ECO:0000256" key="2">
    <source>
        <dbReference type="SAM" id="Phobius"/>
    </source>
</evidence>
<keyword evidence="2" id="KW-0812">Transmembrane</keyword>
<keyword evidence="2" id="KW-0472">Membrane</keyword>
<dbReference type="EMBL" id="WTYZ01000001">
    <property type="protein sequence ID" value="MXO83855.1"/>
    <property type="molecule type" value="Genomic_DNA"/>
</dbReference>
<keyword evidence="4" id="KW-1185">Reference proteome</keyword>
<reference evidence="3 4" key="1">
    <citation type="submission" date="2019-12" db="EMBL/GenBank/DDBJ databases">
        <title>Genomic-based taxomic classification of the family Erythrobacteraceae.</title>
        <authorList>
            <person name="Xu L."/>
        </authorList>
    </citation>
    <scope>NUCLEOTIDE SEQUENCE [LARGE SCALE GENOMIC DNA]</scope>
    <source>
        <strain evidence="3 4">KCTC 42006</strain>
    </source>
</reference>
<evidence type="ECO:0000313" key="3">
    <source>
        <dbReference type="EMBL" id="MXO83855.1"/>
    </source>
</evidence>
<comment type="caution">
    <text evidence="3">The sequence shown here is derived from an EMBL/GenBank/DDBJ whole genome shotgun (WGS) entry which is preliminary data.</text>
</comment>
<gene>
    <name evidence="3" type="ORF">GRI35_10815</name>
</gene>
<feature type="region of interest" description="Disordered" evidence="1">
    <location>
        <begin position="1042"/>
        <end position="1080"/>
    </location>
</feature>
<organism evidence="3 4">
    <name type="scientific">Pontixanthobacter aestiaquae</name>
    <dbReference type="NCBI Taxonomy" id="1509367"/>
    <lineage>
        <taxon>Bacteria</taxon>
        <taxon>Pseudomonadati</taxon>
        <taxon>Pseudomonadota</taxon>
        <taxon>Alphaproteobacteria</taxon>
        <taxon>Sphingomonadales</taxon>
        <taxon>Erythrobacteraceae</taxon>
        <taxon>Pontixanthobacter</taxon>
    </lineage>
</organism>
<sequence length="1080" mass="114020">MASQADIDAEMEAPAPVLKKRRCIYRVVFGLLIILFALVIYGWTMREQLARDLIGEQLAGLDLPATYTIEDISTDRQVLTNIVVGDPDDPDLTIERAEIALAYGFGVPEIGRITLIRPRLYGSFVDNALSFGSLDTIIFAESDDPAGLPAWDVNLVDGRALIESDYGDIGLKAEGAGRLDGGFAGIVAAVAPEAQYGGCSAEQASLYGDIATSSGKISLEGPVRIASLRCPESGVVLQDFGYQASTQIDADFAGISVDGTLSTGLLDGAVVRMNRLSGPLSIAFKDDKLDSRFMITADALTSQQVAARSLEVDGSLRMRDDFSTAELQADVAGSAVTISDGATVQLTELETATEGTLLQPLIAKLSGALIREVRDTTLQASLIGRQEGDVRSLVIPQATLRGQGGSQLLSLSRLQYAQNGARTPRVSGNFRVGGRDLPPLVGRMEFTGSGQSVFRVRMDRYSAGDSSIALPEMLVTQNASGAITFAGNVTASGPLPGGAARSLSLPVDGSWSSVAGLQLWRQCTQIGFDSLAFANLALSSRSVTLCPAKGRAIVTQNASGLRIAAGAPSLDLSGTLAGTPIRLSSGPVGLAYPGVASAKALNIALGPEEEASRFIISDLVARLGEGVAGSFSGADIGLFAVPIDLQQSSGEWEYTDGVLTITNGQFTLVDRAPEPRYFPFVARGATLTLADNVIQANATLRAPESDRAISDIAIRHNLNDSTGFADLAVDGVLFDDTLQPEDLTELAKGVVANVKGLVTGSGRVDWNAQEVTSYGAFSSESLDLAALFGPVRGASGTVEFVDLLSLTTAPDQRIKVASVNPGIEAVDGEIGFSLRDGQFLGVTGGTWPFMGGTLTLRPVNLNLSAVERRRYVLAVEGLDSAIFVENMELSNLSAKGVFDGQLPIVFDELGFGQVEGGQLQSRAGGNVSYVGELTYEDLSPMANYAFNTLKSLDYTSMRIDIAGPLTGDIVTKLAIKGVRQGEGTKQNFITRQLADLPIQFNVNIKAPFYKLPEVMRAIYDPATIAIPAELGRISEDGKRFIPAARRAPAPEMPALPNSPTPDAIKPDESTIQTSDSEELP</sequence>
<protein>
    <submittedName>
        <fullName evidence="3">Exoprotein</fullName>
    </submittedName>
</protein>